<feature type="region of interest" description="Disordered" evidence="1">
    <location>
        <begin position="71"/>
        <end position="116"/>
    </location>
</feature>
<accession>A0ABU1NBF1</accession>
<reference evidence="2 3" key="1">
    <citation type="submission" date="2023-07" db="EMBL/GenBank/DDBJ databases">
        <title>Sorghum-associated microbial communities from plants grown in Nebraska, USA.</title>
        <authorList>
            <person name="Schachtman D."/>
        </authorList>
    </citation>
    <scope>NUCLEOTIDE SEQUENCE [LARGE SCALE GENOMIC DNA]</scope>
    <source>
        <strain evidence="2 3">DS1781</strain>
    </source>
</reference>
<name>A0ABU1NBF1_9BURK</name>
<proteinExistence type="predicted"/>
<dbReference type="RefSeq" id="WP_309899410.1">
    <property type="nucleotide sequence ID" value="NZ_JAVDRF010000002.1"/>
</dbReference>
<evidence type="ECO:0000256" key="1">
    <source>
        <dbReference type="SAM" id="MobiDB-lite"/>
    </source>
</evidence>
<gene>
    <name evidence="2" type="ORF">J2739_001140</name>
</gene>
<sequence>MALRDLALTVLELEPNEFHWVLMEAVQADSDECLVYRPVDSSTQGLPDYSEALIQGASALRVVQGLAPFGKPPAPMGIGDEGEAPPPVTRHAAAHDPQEPPSDADSCLFTTDHSIL</sequence>
<dbReference type="Proteomes" id="UP001184230">
    <property type="component" value="Unassembled WGS sequence"/>
</dbReference>
<evidence type="ECO:0000313" key="2">
    <source>
        <dbReference type="EMBL" id="MDR6535380.1"/>
    </source>
</evidence>
<organism evidence="2 3">
    <name type="scientific">Variovorax soli</name>
    <dbReference type="NCBI Taxonomy" id="376815"/>
    <lineage>
        <taxon>Bacteria</taxon>
        <taxon>Pseudomonadati</taxon>
        <taxon>Pseudomonadota</taxon>
        <taxon>Betaproteobacteria</taxon>
        <taxon>Burkholderiales</taxon>
        <taxon>Comamonadaceae</taxon>
        <taxon>Variovorax</taxon>
    </lineage>
</organism>
<comment type="caution">
    <text evidence="2">The sequence shown here is derived from an EMBL/GenBank/DDBJ whole genome shotgun (WGS) entry which is preliminary data.</text>
</comment>
<evidence type="ECO:0000313" key="3">
    <source>
        <dbReference type="Proteomes" id="UP001184230"/>
    </source>
</evidence>
<protein>
    <submittedName>
        <fullName evidence="2">Uncharacterized protein</fullName>
    </submittedName>
</protein>
<keyword evidence="3" id="KW-1185">Reference proteome</keyword>
<dbReference type="EMBL" id="JAVDRF010000002">
    <property type="protein sequence ID" value="MDR6535380.1"/>
    <property type="molecule type" value="Genomic_DNA"/>
</dbReference>